<reference evidence="1" key="1">
    <citation type="journal article" date="2013" name="Nature">
        <title>The genomes of four tapeworm species reveal adaptations to parasitism.</title>
        <authorList>
            <person name="Tsai I.J."/>
            <person name="Zarowiecki M."/>
            <person name="Holroyd N."/>
            <person name="Garciarrubio A."/>
            <person name="Sanchez-Flores A."/>
            <person name="Brooks K.L."/>
            <person name="Tracey A."/>
            <person name="Bobes R.J."/>
            <person name="Fragoso G."/>
            <person name="Sciutto E."/>
            <person name="Aslett M."/>
            <person name="Beasley H."/>
            <person name="Bennett H.M."/>
            <person name="Cai J."/>
            <person name="Camicia F."/>
            <person name="Clark R."/>
            <person name="Cucher M."/>
            <person name="De Silva N."/>
            <person name="Day T.A."/>
            <person name="Deplazes P."/>
            <person name="Estrada K."/>
            <person name="Fernandez C."/>
            <person name="Holland P.W."/>
            <person name="Hou J."/>
            <person name="Hu S."/>
            <person name="Huckvale T."/>
            <person name="Hung S.S."/>
            <person name="Kamenetzky L."/>
            <person name="Keane J.A."/>
            <person name="Kiss F."/>
            <person name="Koziol U."/>
            <person name="Lambert O."/>
            <person name="Liu K."/>
            <person name="Luo X."/>
            <person name="Luo Y."/>
            <person name="Macchiaroli N."/>
            <person name="Nichol S."/>
            <person name="Paps J."/>
            <person name="Parkinson J."/>
            <person name="Pouchkina-Stantcheva N."/>
            <person name="Riddiford N."/>
            <person name="Rosenzvit M."/>
            <person name="Salinas G."/>
            <person name="Wasmuth J.D."/>
            <person name="Zamanian M."/>
            <person name="Zheng Y."/>
            <person name="Cai X."/>
            <person name="Soberon X."/>
            <person name="Olson P.D."/>
            <person name="Laclette J.P."/>
            <person name="Brehm K."/>
            <person name="Berriman M."/>
            <person name="Garciarrubio A."/>
            <person name="Bobes R.J."/>
            <person name="Fragoso G."/>
            <person name="Sanchez-Flores A."/>
            <person name="Estrada K."/>
            <person name="Cevallos M.A."/>
            <person name="Morett E."/>
            <person name="Gonzalez V."/>
            <person name="Portillo T."/>
            <person name="Ochoa-Leyva A."/>
            <person name="Jose M.V."/>
            <person name="Sciutto E."/>
            <person name="Landa A."/>
            <person name="Jimenez L."/>
            <person name="Valdes V."/>
            <person name="Carrero J.C."/>
            <person name="Larralde C."/>
            <person name="Morales-Montor J."/>
            <person name="Limon-Lason J."/>
            <person name="Soberon X."/>
            <person name="Laclette J.P."/>
        </authorList>
    </citation>
    <scope>NUCLEOTIDE SEQUENCE [LARGE SCALE GENOMIC DNA]</scope>
</reference>
<keyword evidence="2" id="KW-1185">Reference proteome</keyword>
<gene>
    <name evidence="1" type="ORF">EmuJ_000685400</name>
</gene>
<dbReference type="EMBL" id="LN902843">
    <property type="protein sequence ID" value="CDS39351.1"/>
    <property type="molecule type" value="Genomic_DNA"/>
</dbReference>
<proteinExistence type="predicted"/>
<evidence type="ECO:0000313" key="2">
    <source>
        <dbReference type="Proteomes" id="UP000017246"/>
    </source>
</evidence>
<organism evidence="1 2">
    <name type="scientific">Echinococcus multilocularis</name>
    <name type="common">Fox tapeworm</name>
    <dbReference type="NCBI Taxonomy" id="6211"/>
    <lineage>
        <taxon>Eukaryota</taxon>
        <taxon>Metazoa</taxon>
        <taxon>Spiralia</taxon>
        <taxon>Lophotrochozoa</taxon>
        <taxon>Platyhelminthes</taxon>
        <taxon>Cestoda</taxon>
        <taxon>Eucestoda</taxon>
        <taxon>Cyclophyllidea</taxon>
        <taxon>Taeniidae</taxon>
        <taxon>Echinococcus</taxon>
    </lineage>
</organism>
<dbReference type="AlphaFoldDB" id="A0A068Y7Y0"/>
<protein>
    <submittedName>
        <fullName evidence="1">Expressed protein</fullName>
    </submittedName>
</protein>
<accession>A0A068Y7Y0</accession>
<reference evidence="1" key="2">
    <citation type="submission" date="2015-11" db="EMBL/GenBank/DDBJ databases">
        <authorList>
            <person name="Zhang Y."/>
            <person name="Guo Z."/>
        </authorList>
    </citation>
    <scope>NUCLEOTIDE SEQUENCE</scope>
</reference>
<evidence type="ECO:0000313" key="1">
    <source>
        <dbReference type="EMBL" id="CDS39351.1"/>
    </source>
</evidence>
<name>A0A068Y7Y0_ECHMU</name>
<sequence length="104" mass="11806">MGVFFVFVIACAREGLYHICVYLPHFPLPSLFHVRACISAIRRTLRVILVYSCYKVPLYHRSVVVVVIPPVVCTSNASRQIKHFISQPGFFLSVVWPSAQKRTG</sequence>
<dbReference type="Proteomes" id="UP000017246">
    <property type="component" value="Unassembled WGS sequence"/>
</dbReference>